<feature type="compositionally biased region" description="Low complexity" evidence="12">
    <location>
        <begin position="781"/>
        <end position="809"/>
    </location>
</feature>
<evidence type="ECO:0000313" key="16">
    <source>
        <dbReference type="EMBL" id="MCS0634290.1"/>
    </source>
</evidence>
<evidence type="ECO:0000256" key="4">
    <source>
        <dbReference type="ARBA" id="ARBA00022553"/>
    </source>
</evidence>
<evidence type="ECO:0000256" key="9">
    <source>
        <dbReference type="ARBA" id="ARBA00022840"/>
    </source>
</evidence>
<keyword evidence="6 13" id="KW-0812">Transmembrane</keyword>
<keyword evidence="4" id="KW-0597">Phosphoprotein</keyword>
<keyword evidence="7" id="KW-0547">Nucleotide-binding</keyword>
<dbReference type="InterPro" id="IPR003660">
    <property type="entry name" value="HAMP_dom"/>
</dbReference>
<dbReference type="PROSITE" id="PS50885">
    <property type="entry name" value="HAMP"/>
    <property type="match status" value="1"/>
</dbReference>
<feature type="compositionally biased region" description="Low complexity" evidence="12">
    <location>
        <begin position="1007"/>
        <end position="1019"/>
    </location>
</feature>
<keyword evidence="17" id="KW-1185">Reference proteome</keyword>
<keyword evidence="13" id="KW-0472">Membrane</keyword>
<dbReference type="PANTHER" id="PTHR44936:SF9">
    <property type="entry name" value="SENSOR PROTEIN CREC"/>
    <property type="match status" value="1"/>
</dbReference>
<dbReference type="InterPro" id="IPR036890">
    <property type="entry name" value="HATPase_C_sf"/>
</dbReference>
<feature type="compositionally biased region" description="Low complexity" evidence="12">
    <location>
        <begin position="881"/>
        <end position="893"/>
    </location>
</feature>
<dbReference type="InterPro" id="IPR013587">
    <property type="entry name" value="Nitrate/nitrite_sensing"/>
</dbReference>
<comment type="catalytic activity">
    <reaction evidence="1">
        <text>ATP + protein L-histidine = ADP + protein N-phospho-L-histidine.</text>
        <dbReference type="EC" id="2.7.13.3"/>
    </reaction>
</comment>
<evidence type="ECO:0000256" key="10">
    <source>
        <dbReference type="ARBA" id="ARBA00022989"/>
    </source>
</evidence>
<feature type="compositionally biased region" description="Low complexity" evidence="12">
    <location>
        <begin position="1028"/>
        <end position="1037"/>
    </location>
</feature>
<sequence length="1210" mass="123161">MAKRSETPGDPQVPGGRRVRVRRRLVVGTALVVLTVLGAGAPAVLTASTELKDSQDLVTLAQLDRQAVTLAHSLSDERDRVTAWVAAGRNGKDKPRATAGATRVDRQIAEFTEFTASGEFTEGAGNAGNADTVPAELRHALAAVPTLRDTALTGKGSAMAAHRSYTEVIAGLQALGADLADRTPARATGTTPRATSDLGHAVEQASATRGLLLAALAVPGGDEKDEGRGGSRTVYDPATGTFVPADGSGTGGDAGATGGTDGTDGTGEGEESAAHVRDTLSAAAQQSRVREQAALAGFDQASTTARDALAATVTGPEVKAAEDYLGALTDRPELSSADRKTDPEKLDAALTARIEQMRGLESKLATDQVTRLEQLRDEDVTALEIAVALLGGCVLIAVAVVAAVARSLTRPLSVLRRGAARLAAEPEGAEPVRFTGRNDEFAEVVRSLNALHGTVAELSAEATRLDGERAAAVAGRKKLAAELQEQRTRSSDRAAELTTEVARLRDSVRHTFVNLSLRTLGLVERQLGVIERLEEREQDPERLATLFKLDHLATVMRRHSENLLVLAGHEHTHASQTPVPLVDVARAAVSEIERYERVTIQSLPSHAQVAGFAADDLSHLLAELLENATAFSPPDAKVQLSGWLLESGEIMLSVQDEGIGTSPERLVELNARLAAADPGAGDVPDALTGAGAAAGGEGLGLRVTALLAARHGVRVSLREQSSGGMTAVAVLPGSLLPKTPPAAVPPAAPAPGAVPGVTLPGSAAEANSNALPGRPGRGGAADDPAAAPAGGPATDAPGGDPLVAAAEAAFRTAEDGTADRSAGAATGTDGPETAPRTTADQAGTTANEAGRTADQADATADESVGTAVGTRTTADPTVRSAAGTGADARTGTDADADTETGPDMAVGPDTETGPDTIVGPDTEARPDTHPGTEASAGAATVAAGSEPAGRTAAGTGAADLDQDQEPGSYRDLDQEPDDSTRAGAPSPEHPETTLQFRVPSPAPAPEAAPAAAEAPEAPAVPHGRAPEPDAAGPAGPEHPAPESYVPAPHPLGTDGPDQAVAQEHPGDGALTDGAQSAGAPDAEEPDAGEPRFTDKGLPKRTPRVVSTGGPRPARTGGVDAEELRRRLGGFHRGARDGRRDAEAEIAQAETAQAGDSEAGDIQAGTARAGNDRAGRAAPAGETTRTTAQTTRRTEAVRTEDTGDTVEEARS</sequence>
<evidence type="ECO:0000256" key="11">
    <source>
        <dbReference type="ARBA" id="ARBA00023012"/>
    </source>
</evidence>
<name>A0ABT2CAE3_9ACTN</name>
<dbReference type="Proteomes" id="UP001431313">
    <property type="component" value="Unassembled WGS sequence"/>
</dbReference>
<organism evidence="16 17">
    <name type="scientific">Streptomyces pyxinae</name>
    <dbReference type="NCBI Taxonomy" id="2970734"/>
    <lineage>
        <taxon>Bacteria</taxon>
        <taxon>Bacillati</taxon>
        <taxon>Actinomycetota</taxon>
        <taxon>Actinomycetes</taxon>
        <taxon>Kitasatosporales</taxon>
        <taxon>Streptomycetaceae</taxon>
        <taxon>Streptomyces</taxon>
    </lineage>
</organism>
<dbReference type="PROSITE" id="PS50109">
    <property type="entry name" value="HIS_KIN"/>
    <property type="match status" value="1"/>
</dbReference>
<feature type="compositionally biased region" description="Low complexity" evidence="12">
    <location>
        <begin position="1144"/>
        <end position="1153"/>
    </location>
</feature>
<proteinExistence type="predicted"/>
<gene>
    <name evidence="16" type="ORF">NX801_01125</name>
</gene>
<feature type="compositionally biased region" description="Basic and acidic residues" evidence="12">
    <location>
        <begin position="1088"/>
        <end position="1097"/>
    </location>
</feature>
<evidence type="ECO:0000256" key="6">
    <source>
        <dbReference type="ARBA" id="ARBA00022692"/>
    </source>
</evidence>
<dbReference type="InterPro" id="IPR050980">
    <property type="entry name" value="2C_sensor_his_kinase"/>
</dbReference>
<evidence type="ECO:0000259" key="14">
    <source>
        <dbReference type="PROSITE" id="PS50109"/>
    </source>
</evidence>
<feature type="domain" description="Histidine kinase" evidence="14">
    <location>
        <begin position="617"/>
        <end position="735"/>
    </location>
</feature>
<keyword evidence="11" id="KW-0902">Two-component regulatory system</keyword>
<evidence type="ECO:0000256" key="12">
    <source>
        <dbReference type="SAM" id="MobiDB-lite"/>
    </source>
</evidence>
<feature type="compositionally biased region" description="Gly residues" evidence="12">
    <location>
        <begin position="248"/>
        <end position="266"/>
    </location>
</feature>
<feature type="domain" description="HAMP" evidence="15">
    <location>
        <begin position="406"/>
        <end position="460"/>
    </location>
</feature>
<feature type="compositionally biased region" description="Basic and acidic residues" evidence="12">
    <location>
        <begin position="1133"/>
        <end position="1142"/>
    </location>
</feature>
<keyword evidence="9" id="KW-0067">ATP-binding</keyword>
<dbReference type="PANTHER" id="PTHR44936">
    <property type="entry name" value="SENSOR PROTEIN CREC"/>
    <property type="match status" value="1"/>
</dbReference>
<keyword evidence="10 13" id="KW-1133">Transmembrane helix</keyword>
<feature type="compositionally biased region" description="Low complexity" evidence="12">
    <location>
        <begin position="931"/>
        <end position="958"/>
    </location>
</feature>
<evidence type="ECO:0000256" key="13">
    <source>
        <dbReference type="SAM" id="Phobius"/>
    </source>
</evidence>
<dbReference type="Gene3D" id="6.10.340.10">
    <property type="match status" value="1"/>
</dbReference>
<evidence type="ECO:0000256" key="7">
    <source>
        <dbReference type="ARBA" id="ARBA00022741"/>
    </source>
</evidence>
<dbReference type="InterPro" id="IPR003594">
    <property type="entry name" value="HATPase_dom"/>
</dbReference>
<dbReference type="SMART" id="SM00387">
    <property type="entry name" value="HATPase_c"/>
    <property type="match status" value="1"/>
</dbReference>
<accession>A0ABT2CAE3</accession>
<feature type="compositionally biased region" description="Low complexity" evidence="12">
    <location>
        <begin position="1175"/>
        <end position="1190"/>
    </location>
</feature>
<dbReference type="InterPro" id="IPR005467">
    <property type="entry name" value="His_kinase_dom"/>
</dbReference>
<comment type="subcellular location">
    <subcellularLocation>
        <location evidence="2">Membrane</location>
    </subcellularLocation>
</comment>
<dbReference type="EC" id="2.7.13.3" evidence="3"/>
<comment type="caution">
    <text evidence="16">The sequence shown here is derived from an EMBL/GenBank/DDBJ whole genome shotgun (WGS) entry which is preliminary data.</text>
</comment>
<keyword evidence="5" id="KW-0808">Transferase</keyword>
<feature type="region of interest" description="Disordered" evidence="12">
    <location>
        <begin position="755"/>
        <end position="1210"/>
    </location>
</feature>
<dbReference type="Gene3D" id="3.30.565.10">
    <property type="entry name" value="Histidine kinase-like ATPase, C-terminal domain"/>
    <property type="match status" value="1"/>
</dbReference>
<keyword evidence="8" id="KW-0418">Kinase</keyword>
<dbReference type="Pfam" id="PF08376">
    <property type="entry name" value="NIT"/>
    <property type="match status" value="1"/>
</dbReference>
<dbReference type="RefSeq" id="WP_258784820.1">
    <property type="nucleotide sequence ID" value="NZ_JANUGQ010000001.1"/>
</dbReference>
<feature type="compositionally biased region" description="Polar residues" evidence="12">
    <location>
        <begin position="835"/>
        <end position="847"/>
    </location>
</feature>
<evidence type="ECO:0000256" key="5">
    <source>
        <dbReference type="ARBA" id="ARBA00022679"/>
    </source>
</evidence>
<evidence type="ECO:0000256" key="8">
    <source>
        <dbReference type="ARBA" id="ARBA00022777"/>
    </source>
</evidence>
<dbReference type="EMBL" id="JANUGQ010000001">
    <property type="protein sequence ID" value="MCS0634290.1"/>
    <property type="molecule type" value="Genomic_DNA"/>
</dbReference>
<feature type="region of interest" description="Disordered" evidence="12">
    <location>
        <begin position="220"/>
        <end position="274"/>
    </location>
</feature>
<evidence type="ECO:0000259" key="15">
    <source>
        <dbReference type="PROSITE" id="PS50885"/>
    </source>
</evidence>
<evidence type="ECO:0000256" key="2">
    <source>
        <dbReference type="ARBA" id="ARBA00004370"/>
    </source>
</evidence>
<evidence type="ECO:0000313" key="17">
    <source>
        <dbReference type="Proteomes" id="UP001431313"/>
    </source>
</evidence>
<reference evidence="16" key="1">
    <citation type="submission" date="2022-08" db="EMBL/GenBank/DDBJ databases">
        <authorList>
            <person name="Somphong A."/>
            <person name="Phongsopitanun W."/>
        </authorList>
    </citation>
    <scope>NUCLEOTIDE SEQUENCE</scope>
    <source>
        <strain evidence="16">LP05-1</strain>
    </source>
</reference>
<dbReference type="SMART" id="SM00304">
    <property type="entry name" value="HAMP"/>
    <property type="match status" value="1"/>
</dbReference>
<protein>
    <recommendedName>
        <fullName evidence="3">histidine kinase</fullName>
        <ecNumber evidence="3">2.7.13.3</ecNumber>
    </recommendedName>
</protein>
<feature type="transmembrane region" description="Helical" evidence="13">
    <location>
        <begin position="25"/>
        <end position="45"/>
    </location>
</feature>
<dbReference type="SUPFAM" id="SSF55874">
    <property type="entry name" value="ATPase domain of HSP90 chaperone/DNA topoisomerase II/histidine kinase"/>
    <property type="match status" value="1"/>
</dbReference>
<evidence type="ECO:0000256" key="3">
    <source>
        <dbReference type="ARBA" id="ARBA00012438"/>
    </source>
</evidence>
<feature type="compositionally biased region" description="Basic and acidic residues" evidence="12">
    <location>
        <begin position="1191"/>
        <end position="1210"/>
    </location>
</feature>
<evidence type="ECO:0000256" key="1">
    <source>
        <dbReference type="ARBA" id="ARBA00000085"/>
    </source>
</evidence>
<dbReference type="Pfam" id="PF02518">
    <property type="entry name" value="HATPase_c"/>
    <property type="match status" value="1"/>
</dbReference>